<evidence type="ECO:0000259" key="1">
    <source>
        <dbReference type="PROSITE" id="PS51782"/>
    </source>
</evidence>
<dbReference type="Pfam" id="PF07486">
    <property type="entry name" value="Hydrolase_2"/>
    <property type="match status" value="1"/>
</dbReference>
<evidence type="ECO:0000313" key="2">
    <source>
        <dbReference type="EMBL" id="QQT02804.1"/>
    </source>
</evidence>
<dbReference type="InterPro" id="IPR042047">
    <property type="entry name" value="SleB_dom1"/>
</dbReference>
<dbReference type="Gene3D" id="6.20.240.60">
    <property type="match status" value="1"/>
</dbReference>
<evidence type="ECO:0000313" key="3">
    <source>
        <dbReference type="Proteomes" id="UP000595254"/>
    </source>
</evidence>
<dbReference type="EMBL" id="CP068053">
    <property type="protein sequence ID" value="QQT02804.1"/>
    <property type="molecule type" value="Genomic_DNA"/>
</dbReference>
<dbReference type="AlphaFoldDB" id="A0A974NRX4"/>
<dbReference type="PROSITE" id="PS51782">
    <property type="entry name" value="LYSM"/>
    <property type="match status" value="1"/>
</dbReference>
<dbReference type="SUPFAM" id="SSF54106">
    <property type="entry name" value="LysM domain"/>
    <property type="match status" value="1"/>
</dbReference>
<dbReference type="CDD" id="cd00118">
    <property type="entry name" value="LysM"/>
    <property type="match status" value="1"/>
</dbReference>
<dbReference type="Proteomes" id="UP000595254">
    <property type="component" value="Chromosome"/>
</dbReference>
<dbReference type="GO" id="GO:0016787">
    <property type="term" value="F:hydrolase activity"/>
    <property type="evidence" value="ECO:0007669"/>
    <property type="project" value="UniProtKB-KW"/>
</dbReference>
<dbReference type="InterPro" id="IPR018392">
    <property type="entry name" value="LysM"/>
</dbReference>
<accession>A0A974NRX4</accession>
<dbReference type="Pfam" id="PF01476">
    <property type="entry name" value="LysM"/>
    <property type="match status" value="1"/>
</dbReference>
<dbReference type="InterPro" id="IPR036779">
    <property type="entry name" value="LysM_dom_sf"/>
</dbReference>
<dbReference type="Gene3D" id="3.10.350.10">
    <property type="entry name" value="LysM domain"/>
    <property type="match status" value="1"/>
</dbReference>
<reference evidence="2 3" key="1">
    <citation type="submission" date="2021-01" db="EMBL/GenBank/DDBJ databases">
        <title>FDA dAtabase for Regulatory Grade micrObial Sequences (FDA-ARGOS): Supporting development and validation of Infectious Disease Dx tests.</title>
        <authorList>
            <person name="Nelson B."/>
            <person name="Plummer A."/>
            <person name="Tallon L."/>
            <person name="Sadzewicz L."/>
            <person name="Zhao X."/>
            <person name="Boylan J."/>
            <person name="Ott S."/>
            <person name="Bowen H."/>
            <person name="Vavikolanu K."/>
            <person name="Mehta A."/>
            <person name="Aluvathingal J."/>
            <person name="Nadendla S."/>
            <person name="Myers T."/>
            <person name="Yan Y."/>
            <person name="Sichtig H."/>
        </authorList>
    </citation>
    <scope>NUCLEOTIDE SEQUENCE [LARGE SCALE GENOMIC DNA]</scope>
    <source>
        <strain evidence="2 3">FDAARGOS_1161</strain>
    </source>
</reference>
<sequence>MNSETLANKNTKKHTVKQGESIWDIAKMYGVPIQVLKDVNKNENNVANPGDTFTIPSVVSETHKELLSRLVHAEAKGEPYNGKVAVAAVVLNRVQDDEFPDSIKDVIYQKGQFSPVDDGAINQPAGEDAQRAVNEAIAIQDYAYHELYFYNPSISDSKWMRTLKVVRVIGGHHFAI</sequence>
<dbReference type="KEGG" id="ppsr:I6J18_22665"/>
<organism evidence="2 3">
    <name type="scientific">Peribacillus psychrosaccharolyticus</name>
    <name type="common">Bacillus psychrosaccharolyticus</name>
    <dbReference type="NCBI Taxonomy" id="1407"/>
    <lineage>
        <taxon>Bacteria</taxon>
        <taxon>Bacillati</taxon>
        <taxon>Bacillota</taxon>
        <taxon>Bacilli</taxon>
        <taxon>Bacillales</taxon>
        <taxon>Bacillaceae</taxon>
        <taxon>Peribacillus</taxon>
    </lineage>
</organism>
<dbReference type="Gene3D" id="1.10.10.2520">
    <property type="entry name" value="Cell wall hydrolase SleB, domain 1"/>
    <property type="match status" value="1"/>
</dbReference>
<dbReference type="SMART" id="SM00257">
    <property type="entry name" value="LysM"/>
    <property type="match status" value="1"/>
</dbReference>
<dbReference type="InterPro" id="IPR011105">
    <property type="entry name" value="Cell_wall_hydrolase_SleB"/>
</dbReference>
<protein>
    <submittedName>
        <fullName evidence="2">Cell wall hydrolase</fullName>
    </submittedName>
</protein>
<gene>
    <name evidence="2" type="ORF">I6J18_22665</name>
</gene>
<keyword evidence="2" id="KW-0378">Hydrolase</keyword>
<proteinExistence type="predicted"/>
<feature type="domain" description="LysM" evidence="1">
    <location>
        <begin position="12"/>
        <end position="55"/>
    </location>
</feature>
<keyword evidence="3" id="KW-1185">Reference proteome</keyword>
<name>A0A974NRX4_PERPY</name>